<dbReference type="PROSITE" id="PS50110">
    <property type="entry name" value="RESPONSE_REGULATORY"/>
    <property type="match status" value="1"/>
</dbReference>
<dbReference type="GO" id="GO:0000156">
    <property type="term" value="F:phosphorelay response regulator activity"/>
    <property type="evidence" value="ECO:0007669"/>
    <property type="project" value="InterPro"/>
</dbReference>
<name>A0A7V2B0H0_RHOMR</name>
<comment type="catalytic activity">
    <reaction evidence="2 3">
        <text>[protein]-L-glutamate 5-O-methyl ester + H2O = L-glutamyl-[protein] + methanol + H(+)</text>
        <dbReference type="Rhea" id="RHEA:23236"/>
        <dbReference type="Rhea" id="RHEA-COMP:10208"/>
        <dbReference type="Rhea" id="RHEA-COMP:10311"/>
        <dbReference type="ChEBI" id="CHEBI:15377"/>
        <dbReference type="ChEBI" id="CHEBI:15378"/>
        <dbReference type="ChEBI" id="CHEBI:17790"/>
        <dbReference type="ChEBI" id="CHEBI:29973"/>
        <dbReference type="ChEBI" id="CHEBI:82795"/>
        <dbReference type="EC" id="3.1.1.61"/>
    </reaction>
</comment>
<comment type="domain">
    <text evidence="3">Contains a C-terminal catalytic domain, and an N-terminal region which modulates catalytic activity.</text>
</comment>
<dbReference type="InterPro" id="IPR000673">
    <property type="entry name" value="Sig_transdc_resp-reg_Me-estase"/>
</dbReference>
<evidence type="ECO:0000256" key="4">
    <source>
        <dbReference type="PROSITE-ProRule" id="PRU00050"/>
    </source>
</evidence>
<evidence type="ECO:0000259" key="7">
    <source>
        <dbReference type="PROSITE" id="PS50122"/>
    </source>
</evidence>
<accession>A0A7V2B0H0</accession>
<dbReference type="GO" id="GO:0008984">
    <property type="term" value="F:protein-glutamate methylesterase activity"/>
    <property type="evidence" value="ECO:0007669"/>
    <property type="project" value="UniProtKB-UniRule"/>
</dbReference>
<dbReference type="Gene3D" id="3.40.50.2300">
    <property type="match status" value="1"/>
</dbReference>
<dbReference type="Pfam" id="PF00072">
    <property type="entry name" value="Response_reg"/>
    <property type="match status" value="1"/>
</dbReference>
<dbReference type="InterPro" id="IPR008248">
    <property type="entry name" value="CheB-like"/>
</dbReference>
<dbReference type="CDD" id="cd16432">
    <property type="entry name" value="CheB_Rec"/>
    <property type="match status" value="1"/>
</dbReference>
<dbReference type="PANTHER" id="PTHR42872">
    <property type="entry name" value="PROTEIN-GLUTAMATE METHYLESTERASE/PROTEIN-GLUTAMINE GLUTAMINASE"/>
    <property type="match status" value="1"/>
</dbReference>
<sequence>MIRVLIVDDSAFMRKALAIMLEGDPEITVVDTARDGLEAIEKVRQLKPDIVTLDVEMPRMDGITALRQIMREHPVPVIMISSLTQEGARATIEALEAGAVDFIPKQHAYVSIEISRIRAELIEKIKAITRTRPHLRMRSRTAGRERLPMLDFTDAQIIAIGTSTGGPRALQQVIPALPANLPVPVVVVQHMPPHFTRSLAERLDSLSALPVVEAEEGMLLQPGRVFIAPGGRHLLVAMPNGKAVLRTPAEPATLHRPSVDVTFESVCRTFNGRVVAVIMTGMGRDGLEGARLIRQMGGKVLAQDEASCVVHGMPRAVVEAGLADAVLPLEQIGPTLARGLGCMPAAAPSSTS</sequence>
<dbReference type="InterPro" id="IPR035909">
    <property type="entry name" value="CheB_C"/>
</dbReference>
<evidence type="ECO:0000256" key="3">
    <source>
        <dbReference type="HAMAP-Rule" id="MF_00099"/>
    </source>
</evidence>
<dbReference type="InterPro" id="IPR001789">
    <property type="entry name" value="Sig_transdc_resp-reg_receiver"/>
</dbReference>
<feature type="domain" description="CheB-type methylesterase" evidence="7">
    <location>
        <begin position="151"/>
        <end position="336"/>
    </location>
</feature>
<dbReference type="SUPFAM" id="SSF52172">
    <property type="entry name" value="CheY-like"/>
    <property type="match status" value="1"/>
</dbReference>
<keyword evidence="3 5" id="KW-0597">Phosphoprotein</keyword>
<comment type="caution">
    <text evidence="8">The sequence shown here is derived from an EMBL/GenBank/DDBJ whole genome shotgun (WGS) entry which is preliminary data.</text>
</comment>
<protein>
    <recommendedName>
        <fullName evidence="3">Protein-glutamate methylesterase/protein-glutamine glutaminase</fullName>
        <ecNumber evidence="3">3.1.1.61</ecNumber>
        <ecNumber evidence="3">3.5.1.44</ecNumber>
    </recommendedName>
</protein>
<comment type="function">
    <text evidence="3">Involved in chemotaxis. Part of a chemotaxis signal transduction system that modulates chemotaxis in response to various stimuli. Catalyzes the demethylation of specific methylglutamate residues introduced into the chemoreceptors (methyl-accepting chemotaxis proteins or MCP) by CheR. Also mediates the irreversible deamidation of specific glutamine residues to glutamic acid.</text>
</comment>
<dbReference type="EMBL" id="DSGB01000004">
    <property type="protein sequence ID" value="HER95998.1"/>
    <property type="molecule type" value="Genomic_DNA"/>
</dbReference>
<proteinExistence type="inferred from homology"/>
<dbReference type="PANTHER" id="PTHR42872:SF3">
    <property type="entry name" value="PROTEIN-GLUTAMATE METHYLESTERASE_PROTEIN-GLUTAMINE GLUTAMINASE 1"/>
    <property type="match status" value="1"/>
</dbReference>
<organism evidence="8">
    <name type="scientific">Rhodothermus marinus</name>
    <name type="common">Rhodothermus obamensis</name>
    <dbReference type="NCBI Taxonomy" id="29549"/>
    <lineage>
        <taxon>Bacteria</taxon>
        <taxon>Pseudomonadati</taxon>
        <taxon>Rhodothermota</taxon>
        <taxon>Rhodothermia</taxon>
        <taxon>Rhodothermales</taxon>
        <taxon>Rhodothermaceae</taxon>
        <taxon>Rhodothermus</taxon>
    </lineage>
</organism>
<dbReference type="NCBIfam" id="NF001965">
    <property type="entry name" value="PRK00742.1"/>
    <property type="match status" value="1"/>
</dbReference>
<evidence type="ECO:0000313" key="8">
    <source>
        <dbReference type="EMBL" id="HER95998.1"/>
    </source>
</evidence>
<feature type="active site" evidence="3 4">
    <location>
        <position position="163"/>
    </location>
</feature>
<dbReference type="Gene3D" id="3.40.50.180">
    <property type="entry name" value="Methylesterase CheB, C-terminal domain"/>
    <property type="match status" value="1"/>
</dbReference>
<dbReference type="PIRSF" id="PIRSF000876">
    <property type="entry name" value="RR_chemtxs_CheB"/>
    <property type="match status" value="1"/>
</dbReference>
<dbReference type="Pfam" id="PF01339">
    <property type="entry name" value="CheB_methylest"/>
    <property type="match status" value="1"/>
</dbReference>
<comment type="similarity">
    <text evidence="3">Belongs to the CheB family.</text>
</comment>
<dbReference type="InterPro" id="IPR011006">
    <property type="entry name" value="CheY-like_superfamily"/>
</dbReference>
<dbReference type="HAMAP" id="MF_00099">
    <property type="entry name" value="CheB_chemtxs"/>
    <property type="match status" value="1"/>
</dbReference>
<dbReference type="NCBIfam" id="NF009206">
    <property type="entry name" value="PRK12555.1"/>
    <property type="match status" value="1"/>
</dbReference>
<dbReference type="EC" id="3.5.1.44" evidence="3"/>
<dbReference type="AlphaFoldDB" id="A0A7V2B0H0"/>
<dbReference type="CDD" id="cd17541">
    <property type="entry name" value="REC_CheB-like"/>
    <property type="match status" value="1"/>
</dbReference>
<dbReference type="EC" id="3.1.1.61" evidence="3"/>
<dbReference type="SUPFAM" id="SSF52738">
    <property type="entry name" value="Methylesterase CheB, C-terminal domain"/>
    <property type="match status" value="1"/>
</dbReference>
<dbReference type="GO" id="GO:0050568">
    <property type="term" value="F:protein-glutamine glutaminase activity"/>
    <property type="evidence" value="ECO:0007669"/>
    <property type="project" value="UniProtKB-UniRule"/>
</dbReference>
<feature type="active site" evidence="3 4">
    <location>
        <position position="285"/>
    </location>
</feature>
<comment type="subcellular location">
    <subcellularLocation>
        <location evidence="3">Cytoplasm</location>
    </subcellularLocation>
</comment>
<dbReference type="GO" id="GO:0006935">
    <property type="term" value="P:chemotaxis"/>
    <property type="evidence" value="ECO:0007669"/>
    <property type="project" value="UniProtKB-UniRule"/>
</dbReference>
<keyword evidence="3 4" id="KW-0145">Chemotaxis</keyword>
<feature type="modified residue" description="4-aspartylphosphate" evidence="3 5">
    <location>
        <position position="54"/>
    </location>
</feature>
<keyword evidence="1 3" id="KW-0378">Hydrolase</keyword>
<reference evidence="8" key="1">
    <citation type="journal article" date="2020" name="mSystems">
        <title>Genome- and Community-Level Interaction Insights into Carbon Utilization and Element Cycling Functions of Hydrothermarchaeota in Hydrothermal Sediment.</title>
        <authorList>
            <person name="Zhou Z."/>
            <person name="Liu Y."/>
            <person name="Xu W."/>
            <person name="Pan J."/>
            <person name="Luo Z.H."/>
            <person name="Li M."/>
        </authorList>
    </citation>
    <scope>NUCLEOTIDE SEQUENCE [LARGE SCALE GENOMIC DNA]</scope>
    <source>
        <strain evidence="8">SpSt-143</strain>
    </source>
</reference>
<feature type="domain" description="Response regulatory" evidence="6">
    <location>
        <begin position="3"/>
        <end position="120"/>
    </location>
</feature>
<feature type="active site" evidence="3 4">
    <location>
        <position position="190"/>
    </location>
</feature>
<evidence type="ECO:0000259" key="6">
    <source>
        <dbReference type="PROSITE" id="PS50110"/>
    </source>
</evidence>
<dbReference type="PROSITE" id="PS50122">
    <property type="entry name" value="CHEB"/>
    <property type="match status" value="1"/>
</dbReference>
<evidence type="ECO:0000256" key="1">
    <source>
        <dbReference type="ARBA" id="ARBA00022801"/>
    </source>
</evidence>
<gene>
    <name evidence="3" type="primary">cheB</name>
    <name evidence="8" type="ORF">ENO59_05720</name>
</gene>
<evidence type="ECO:0000256" key="5">
    <source>
        <dbReference type="PROSITE-ProRule" id="PRU00169"/>
    </source>
</evidence>
<keyword evidence="3" id="KW-0963">Cytoplasm</keyword>
<comment type="PTM">
    <text evidence="3">Phosphorylated by CheA. Phosphorylation of the N-terminal regulatory domain activates the methylesterase activity.</text>
</comment>
<dbReference type="SMART" id="SM00448">
    <property type="entry name" value="REC"/>
    <property type="match status" value="1"/>
</dbReference>
<dbReference type="GO" id="GO:0005737">
    <property type="term" value="C:cytoplasm"/>
    <property type="evidence" value="ECO:0007669"/>
    <property type="project" value="UniProtKB-SubCell"/>
</dbReference>
<comment type="catalytic activity">
    <reaction evidence="3">
        <text>L-glutaminyl-[protein] + H2O = L-glutamyl-[protein] + NH4(+)</text>
        <dbReference type="Rhea" id="RHEA:16441"/>
        <dbReference type="Rhea" id="RHEA-COMP:10207"/>
        <dbReference type="Rhea" id="RHEA-COMP:10208"/>
        <dbReference type="ChEBI" id="CHEBI:15377"/>
        <dbReference type="ChEBI" id="CHEBI:28938"/>
        <dbReference type="ChEBI" id="CHEBI:29973"/>
        <dbReference type="ChEBI" id="CHEBI:30011"/>
        <dbReference type="EC" id="3.5.1.44"/>
    </reaction>
</comment>
<evidence type="ECO:0000256" key="2">
    <source>
        <dbReference type="ARBA" id="ARBA00048267"/>
    </source>
</evidence>